<proteinExistence type="predicted"/>
<feature type="domain" description="Methyltransferase type 11" evidence="1">
    <location>
        <begin position="44"/>
        <end position="140"/>
    </location>
</feature>
<dbReference type="CDD" id="cd02440">
    <property type="entry name" value="AdoMet_MTases"/>
    <property type="match status" value="1"/>
</dbReference>
<accession>C8X027</accession>
<dbReference type="PANTHER" id="PTHR43591">
    <property type="entry name" value="METHYLTRANSFERASE"/>
    <property type="match status" value="1"/>
</dbReference>
<dbReference type="Proteomes" id="UP000001052">
    <property type="component" value="Chromosome"/>
</dbReference>
<dbReference type="InterPro" id="IPR029063">
    <property type="entry name" value="SAM-dependent_MTases_sf"/>
</dbReference>
<dbReference type="KEGG" id="drt:Dret_0350"/>
<keyword evidence="3" id="KW-1185">Reference proteome</keyword>
<keyword evidence="2" id="KW-0808">Transferase</keyword>
<organism evidence="2 3">
    <name type="scientific">Desulfohalobium retbaense (strain ATCC 49708 / DSM 5692 / JCM 16813 / HR100)</name>
    <dbReference type="NCBI Taxonomy" id="485915"/>
    <lineage>
        <taxon>Bacteria</taxon>
        <taxon>Pseudomonadati</taxon>
        <taxon>Thermodesulfobacteriota</taxon>
        <taxon>Desulfovibrionia</taxon>
        <taxon>Desulfovibrionales</taxon>
        <taxon>Desulfohalobiaceae</taxon>
        <taxon>Desulfohalobium</taxon>
    </lineage>
</organism>
<keyword evidence="2" id="KW-0489">Methyltransferase</keyword>
<dbReference type="Pfam" id="PF08241">
    <property type="entry name" value="Methyltransf_11"/>
    <property type="match status" value="1"/>
</dbReference>
<dbReference type="GO" id="GO:0008757">
    <property type="term" value="F:S-adenosylmethionine-dependent methyltransferase activity"/>
    <property type="evidence" value="ECO:0007669"/>
    <property type="project" value="InterPro"/>
</dbReference>
<dbReference type="AlphaFoldDB" id="C8X027"/>
<reference evidence="3" key="1">
    <citation type="submission" date="2009-09" db="EMBL/GenBank/DDBJ databases">
        <title>The complete chromosome of Desulfohalobium retbaense DSM 5692.</title>
        <authorList>
            <consortium name="US DOE Joint Genome Institute (JGI-PGF)"/>
            <person name="Lucas S."/>
            <person name="Copeland A."/>
            <person name="Lapidus A."/>
            <person name="Glavina del Rio T."/>
            <person name="Dalin E."/>
            <person name="Tice H."/>
            <person name="Bruce D."/>
            <person name="Goodwin L."/>
            <person name="Pitluck S."/>
            <person name="Kyrpides N."/>
            <person name="Mavromatis K."/>
            <person name="Ivanova N."/>
            <person name="Mikhailova N."/>
            <person name="Munk A.C."/>
            <person name="Brettin T."/>
            <person name="Detter J.C."/>
            <person name="Han C."/>
            <person name="Tapia R."/>
            <person name="Larimer F."/>
            <person name="Land M."/>
            <person name="Hauser L."/>
            <person name="Markowitz V."/>
            <person name="Cheng J.-F."/>
            <person name="Hugenholtz P."/>
            <person name="Woyke T."/>
            <person name="Wu D."/>
            <person name="Spring S."/>
            <person name="Klenk H.-P."/>
            <person name="Eisen J.A."/>
        </authorList>
    </citation>
    <scope>NUCLEOTIDE SEQUENCE [LARGE SCALE GENOMIC DNA]</scope>
    <source>
        <strain evidence="3">DSM 5692</strain>
    </source>
</reference>
<gene>
    <name evidence="2" type="ordered locus">Dret_0350</name>
</gene>
<dbReference type="EMBL" id="CP001734">
    <property type="protein sequence ID" value="ACV67652.1"/>
    <property type="molecule type" value="Genomic_DNA"/>
</dbReference>
<dbReference type="STRING" id="485915.Dret_0350"/>
<dbReference type="Gene3D" id="3.40.50.150">
    <property type="entry name" value="Vaccinia Virus protein VP39"/>
    <property type="match status" value="1"/>
</dbReference>
<evidence type="ECO:0000259" key="1">
    <source>
        <dbReference type="Pfam" id="PF08241"/>
    </source>
</evidence>
<dbReference type="GO" id="GO:0032259">
    <property type="term" value="P:methylation"/>
    <property type="evidence" value="ECO:0007669"/>
    <property type="project" value="UniProtKB-KW"/>
</dbReference>
<protein>
    <submittedName>
        <fullName evidence="2">Methyltransferase type 11</fullName>
    </submittedName>
</protein>
<name>C8X027_DESRD</name>
<dbReference type="RefSeq" id="WP_015750811.1">
    <property type="nucleotide sequence ID" value="NC_013223.1"/>
</dbReference>
<dbReference type="eggNOG" id="COG2226">
    <property type="taxonomic scope" value="Bacteria"/>
</dbReference>
<dbReference type="PANTHER" id="PTHR43591:SF24">
    <property type="entry name" value="2-METHOXY-6-POLYPRENYL-1,4-BENZOQUINOL METHYLASE, MITOCHONDRIAL"/>
    <property type="match status" value="1"/>
</dbReference>
<sequence length="253" mass="28498">MDEYQLLLDLHKNADRQGPGGDAETWKALDLAQVDTSAPLQIADIGCGTGASTLLLTQLPNARITAVDLFPEFLDELEKRAARTGVTDKISTLPCSMDNLPFDNETFDVLWSEGAIYNIGFTKGIRDWHRFLKPGGILVVSELTWTTGDRPSEIHTYWAEEYPEIETASAKIGILENYGYAPIGYFVLPEHCWSANYYQPMQNRFKEFLDRNGNSDAARAIVEAEKKEIALYESYKTYYSYGVYIARKVEGPN</sequence>
<reference evidence="2 3" key="2">
    <citation type="journal article" date="2010" name="Stand. Genomic Sci.">
        <title>Complete genome sequence of Desulfohalobium retbaense type strain (HR(100)).</title>
        <authorList>
            <person name="Spring S."/>
            <person name="Nolan M."/>
            <person name="Lapidus A."/>
            <person name="Glavina Del Rio T."/>
            <person name="Copeland A."/>
            <person name="Tice H."/>
            <person name="Cheng J.F."/>
            <person name="Lucas S."/>
            <person name="Land M."/>
            <person name="Chen F."/>
            <person name="Bruce D."/>
            <person name="Goodwin L."/>
            <person name="Pitluck S."/>
            <person name="Ivanova N."/>
            <person name="Mavromatis K."/>
            <person name="Mikhailova N."/>
            <person name="Pati A."/>
            <person name="Chen A."/>
            <person name="Palaniappan K."/>
            <person name="Hauser L."/>
            <person name="Chang Y.J."/>
            <person name="Jeffries C.D."/>
            <person name="Munk C."/>
            <person name="Kiss H."/>
            <person name="Chain P."/>
            <person name="Han C."/>
            <person name="Brettin T."/>
            <person name="Detter J.C."/>
            <person name="Schuler E."/>
            <person name="Goker M."/>
            <person name="Rohde M."/>
            <person name="Bristow J."/>
            <person name="Eisen J.A."/>
            <person name="Markowitz V."/>
            <person name="Hugenholtz P."/>
            <person name="Kyrpides N.C."/>
            <person name="Klenk H.P."/>
        </authorList>
    </citation>
    <scope>NUCLEOTIDE SEQUENCE [LARGE SCALE GENOMIC DNA]</scope>
    <source>
        <strain evidence="2 3">DSM 5692</strain>
    </source>
</reference>
<evidence type="ECO:0000313" key="3">
    <source>
        <dbReference type="Proteomes" id="UP000001052"/>
    </source>
</evidence>
<dbReference type="HOGENOM" id="CLU_073559_0_0_7"/>
<dbReference type="InterPro" id="IPR013216">
    <property type="entry name" value="Methyltransf_11"/>
</dbReference>
<dbReference type="SUPFAM" id="SSF53335">
    <property type="entry name" value="S-adenosyl-L-methionine-dependent methyltransferases"/>
    <property type="match status" value="1"/>
</dbReference>
<evidence type="ECO:0000313" key="2">
    <source>
        <dbReference type="EMBL" id="ACV67652.1"/>
    </source>
</evidence>
<dbReference type="OrthoDB" id="9811000at2"/>